<dbReference type="NCBIfam" id="TIGR00347">
    <property type="entry name" value="bioD"/>
    <property type="match status" value="1"/>
</dbReference>
<comment type="catalytic activity">
    <reaction evidence="8">
        <text>(7R,8S)-8-amino-7-(carboxyamino)nonanoate + ATP = (4R,5S)-dethiobiotin + ADP + phosphate + H(+)</text>
        <dbReference type="Rhea" id="RHEA:63684"/>
        <dbReference type="ChEBI" id="CHEBI:15378"/>
        <dbReference type="ChEBI" id="CHEBI:30616"/>
        <dbReference type="ChEBI" id="CHEBI:43474"/>
        <dbReference type="ChEBI" id="CHEBI:149470"/>
        <dbReference type="ChEBI" id="CHEBI:149473"/>
        <dbReference type="ChEBI" id="CHEBI:456216"/>
    </reaction>
</comment>
<dbReference type="InterPro" id="IPR004472">
    <property type="entry name" value="DTB_synth_BioD"/>
</dbReference>
<dbReference type="InterPro" id="IPR027417">
    <property type="entry name" value="P-loop_NTPase"/>
</dbReference>
<reference evidence="10 12" key="3">
    <citation type="journal article" date="2024" name="Syst. Appl. Microbiol.">
        <title>Helicobacter cappadocius sp. nov., from lizards: The first psychrotrophic Helicobacter species.</title>
        <authorList>
            <person name="Aydin F."/>
            <person name="Tarhane S."/>
            <person name="Karakaya E."/>
            <person name="Abay S."/>
            <person name="Kayman T."/>
            <person name="Guran O."/>
            <person name="Bozkurt E."/>
            <person name="Uzum N."/>
            <person name="Avci A."/>
            <person name="Olgun K."/>
            <person name="Jablonski D."/>
            <person name="Guran C."/>
            <person name="Burcin Saticioglu I."/>
        </authorList>
    </citation>
    <scope>NUCLEOTIDE SEQUENCE [LARGE SCALE GENOMIC DNA]</scope>
    <source>
        <strain evidence="10">Faydin-H75</strain>
        <strain evidence="12">faydin-H76</strain>
    </source>
</reference>
<dbReference type="PANTHER" id="PTHR43210:SF2">
    <property type="entry name" value="ATP-DEPENDENT DETHIOBIOTIN SYNTHETASE BIOD 2"/>
    <property type="match status" value="1"/>
</dbReference>
<dbReference type="Gene3D" id="3.40.50.300">
    <property type="entry name" value="P-loop containing nucleotide triphosphate hydrolases"/>
    <property type="match status" value="1"/>
</dbReference>
<evidence type="ECO:0000313" key="13">
    <source>
        <dbReference type="Proteomes" id="UP001240777"/>
    </source>
</evidence>
<evidence type="ECO:0000256" key="8">
    <source>
        <dbReference type="ARBA" id="ARBA00047386"/>
    </source>
</evidence>
<keyword evidence="13" id="KW-1185">Reference proteome</keyword>
<evidence type="ECO:0000256" key="9">
    <source>
        <dbReference type="HAMAP-Rule" id="MF_00336"/>
    </source>
</evidence>
<keyword evidence="3 9" id="KW-0479">Metal-binding</keyword>
<comment type="subcellular location">
    <subcellularLocation>
        <location evidence="9">Cytoplasm</location>
    </subcellularLocation>
</comment>
<feature type="binding site" evidence="9">
    <location>
        <begin position="116"/>
        <end position="119"/>
    </location>
    <ligand>
        <name>ATP</name>
        <dbReference type="ChEBI" id="CHEBI:30616"/>
    </ligand>
</feature>
<dbReference type="EMBL" id="JAUPEV010000006">
    <property type="protein sequence ID" value="MDO7253231.1"/>
    <property type="molecule type" value="Genomic_DNA"/>
</dbReference>
<evidence type="ECO:0000313" key="11">
    <source>
        <dbReference type="EMBL" id="MDP2539155.1"/>
    </source>
</evidence>
<dbReference type="HAMAP" id="MF_00336">
    <property type="entry name" value="BioD"/>
    <property type="match status" value="1"/>
</dbReference>
<dbReference type="GO" id="GO:0005829">
    <property type="term" value="C:cytosol"/>
    <property type="evidence" value="ECO:0007669"/>
    <property type="project" value="TreeGrafter"/>
</dbReference>
<evidence type="ECO:0000256" key="4">
    <source>
        <dbReference type="ARBA" id="ARBA00022741"/>
    </source>
</evidence>
<dbReference type="PANTHER" id="PTHR43210">
    <property type="entry name" value="DETHIOBIOTIN SYNTHETASE"/>
    <property type="match status" value="1"/>
</dbReference>
<dbReference type="AlphaFoldDB" id="A0AA90PVN5"/>
<keyword evidence="2 9" id="KW-0436">Ligase</keyword>
<comment type="caution">
    <text evidence="11">The sequence shown here is derived from an EMBL/GenBank/DDBJ whole genome shotgun (WGS) entry which is preliminary data.</text>
</comment>
<comment type="caution">
    <text evidence="9">Lacks conserved residue(s) required for the propagation of feature annotation.</text>
</comment>
<keyword evidence="6 9" id="KW-0067">ATP-binding</keyword>
<feature type="binding site" evidence="9">
    <location>
        <position position="116"/>
    </location>
    <ligand>
        <name>Mg(2+)</name>
        <dbReference type="ChEBI" id="CHEBI:18420"/>
    </ligand>
</feature>
<comment type="subunit">
    <text evidence="9">Homodimer.</text>
</comment>
<feature type="binding site" evidence="9">
    <location>
        <begin position="12"/>
        <end position="17"/>
    </location>
    <ligand>
        <name>ATP</name>
        <dbReference type="ChEBI" id="CHEBI:30616"/>
    </ligand>
</feature>
<feature type="binding site" evidence="9">
    <location>
        <position position="16"/>
    </location>
    <ligand>
        <name>Mg(2+)</name>
        <dbReference type="ChEBI" id="CHEBI:18420"/>
    </ligand>
</feature>
<comment type="cofactor">
    <cofactor evidence="9">
        <name>Mg(2+)</name>
        <dbReference type="ChEBI" id="CHEBI:18420"/>
    </cofactor>
</comment>
<dbReference type="GO" id="GO:0004141">
    <property type="term" value="F:dethiobiotin synthase activity"/>
    <property type="evidence" value="ECO:0007669"/>
    <property type="project" value="UniProtKB-UniRule"/>
</dbReference>
<dbReference type="EMBL" id="JAUYZK010000006">
    <property type="protein sequence ID" value="MDP2539155.1"/>
    <property type="molecule type" value="Genomic_DNA"/>
</dbReference>
<feature type="active site" evidence="9">
    <location>
        <position position="37"/>
    </location>
</feature>
<evidence type="ECO:0000256" key="3">
    <source>
        <dbReference type="ARBA" id="ARBA00022723"/>
    </source>
</evidence>
<keyword evidence="4 9" id="KW-0547">Nucleotide-binding</keyword>
<evidence type="ECO:0000256" key="7">
    <source>
        <dbReference type="ARBA" id="ARBA00022842"/>
    </source>
</evidence>
<comment type="pathway">
    <text evidence="9">Cofactor biosynthesis; biotin biosynthesis; biotin from 7,8-diaminononanoate: step 1/2.</text>
</comment>
<feature type="binding site" evidence="9">
    <location>
        <position position="46"/>
    </location>
    <ligand>
        <name>ATP</name>
        <dbReference type="ChEBI" id="CHEBI:30616"/>
    </ligand>
</feature>
<protein>
    <recommendedName>
        <fullName evidence="9">ATP-dependent dethiobiotin synthetase BioD</fullName>
        <ecNumber evidence="9">6.3.3.3</ecNumber>
    </recommendedName>
    <alternativeName>
        <fullName evidence="9">DTB synthetase</fullName>
        <shortName evidence="9">DTBS</shortName>
    </alternativeName>
    <alternativeName>
        <fullName evidence="9">Dethiobiotin synthase</fullName>
    </alternativeName>
</protein>
<gene>
    <name evidence="9 11" type="primary">bioD</name>
    <name evidence="10" type="ORF">Q5I04_04825</name>
    <name evidence="11" type="ORF">Q5I06_05140</name>
</gene>
<keyword evidence="5 9" id="KW-0093">Biotin biosynthesis</keyword>
<feature type="binding site" evidence="9">
    <location>
        <position position="46"/>
    </location>
    <ligand>
        <name>Mg(2+)</name>
        <dbReference type="ChEBI" id="CHEBI:18420"/>
    </ligand>
</feature>
<proteinExistence type="inferred from homology"/>
<reference evidence="10" key="2">
    <citation type="submission" date="2023-07" db="EMBL/GenBank/DDBJ databases">
        <authorList>
            <person name="Aydin F."/>
            <person name="Tarhane S."/>
            <person name="Saticioglu I.B."/>
            <person name="Karakaya E."/>
            <person name="Abay S."/>
            <person name="Guran O."/>
            <person name="Bozkurt E."/>
            <person name="Uzum N."/>
            <person name="Olgun K."/>
            <person name="Jablonski D."/>
        </authorList>
    </citation>
    <scope>NUCLEOTIDE SEQUENCE</scope>
    <source>
        <strain evidence="10">Faydin-H75</strain>
    </source>
</reference>
<evidence type="ECO:0000256" key="6">
    <source>
        <dbReference type="ARBA" id="ARBA00022840"/>
    </source>
</evidence>
<dbReference type="SUPFAM" id="SSF52540">
    <property type="entry name" value="P-loop containing nucleoside triphosphate hydrolases"/>
    <property type="match status" value="1"/>
</dbReference>
<keyword evidence="1 9" id="KW-0963">Cytoplasm</keyword>
<dbReference type="Proteomes" id="UP001177258">
    <property type="component" value="Unassembled WGS sequence"/>
</dbReference>
<dbReference type="GO" id="GO:0000287">
    <property type="term" value="F:magnesium ion binding"/>
    <property type="evidence" value="ECO:0007669"/>
    <property type="project" value="UniProtKB-UniRule"/>
</dbReference>
<dbReference type="Pfam" id="PF13500">
    <property type="entry name" value="AAA_26"/>
    <property type="match status" value="1"/>
</dbReference>
<comment type="similarity">
    <text evidence="9">Belongs to the dethiobiotin synthetase family.</text>
</comment>
<dbReference type="RefSeq" id="WP_305517076.1">
    <property type="nucleotide sequence ID" value="NZ_JAUPEV010000006.1"/>
</dbReference>
<comment type="catalytic activity">
    <reaction evidence="9">
        <text>(7R,8S)-7,8-diammoniononanoate + CO2 + ATP = (4R,5S)-dethiobiotin + ADP + phosphate + 3 H(+)</text>
        <dbReference type="Rhea" id="RHEA:15805"/>
        <dbReference type="ChEBI" id="CHEBI:15378"/>
        <dbReference type="ChEBI" id="CHEBI:16526"/>
        <dbReference type="ChEBI" id="CHEBI:30616"/>
        <dbReference type="ChEBI" id="CHEBI:43474"/>
        <dbReference type="ChEBI" id="CHEBI:149469"/>
        <dbReference type="ChEBI" id="CHEBI:149473"/>
        <dbReference type="ChEBI" id="CHEBI:456216"/>
        <dbReference type="EC" id="6.3.3.3"/>
    </reaction>
</comment>
<accession>A0AA90PVN5</accession>
<keyword evidence="7 9" id="KW-0460">Magnesium</keyword>
<evidence type="ECO:0000313" key="10">
    <source>
        <dbReference type="EMBL" id="MDO7253231.1"/>
    </source>
</evidence>
<evidence type="ECO:0000313" key="12">
    <source>
        <dbReference type="Proteomes" id="UP001177258"/>
    </source>
</evidence>
<evidence type="ECO:0000256" key="5">
    <source>
        <dbReference type="ARBA" id="ARBA00022756"/>
    </source>
</evidence>
<sequence>MKSLFITATNTNIGKTYSTHLLADYMNSQGIKTIIAKPIETGDNGNEILDCQRHSQYNLKIDQSLSIEDINFYRYKLPASPFVAKKYENISTEIDFDMIYQKLSNLESKCDVLLIEGAGGLMVPINEEYNMLDLARFLKASMCLISSDKLGMINDLVLNIEFLKSKNIPCIYAINLINEENYNTISKPYIEYLNTKLPNPIYILQKDISKITHDFLSFS</sequence>
<dbReference type="GO" id="GO:0005524">
    <property type="term" value="F:ATP binding"/>
    <property type="evidence" value="ECO:0007669"/>
    <property type="project" value="UniProtKB-UniRule"/>
</dbReference>
<comment type="function">
    <text evidence="9">Catalyzes a mechanistically unusual reaction, the ATP-dependent insertion of CO2 between the N7 and N8 nitrogen atoms of 7,8-diaminopelargonic acid (DAPA, also called 7,8-diammoniononanoate) to form a ureido ring.</text>
</comment>
<feature type="binding site" evidence="9">
    <location>
        <position position="41"/>
    </location>
    <ligand>
        <name>substrate</name>
    </ligand>
</feature>
<dbReference type="PIRSF" id="PIRSF006755">
    <property type="entry name" value="DTB_synth"/>
    <property type="match status" value="1"/>
</dbReference>
<dbReference type="Proteomes" id="UP001240777">
    <property type="component" value="Unassembled WGS sequence"/>
</dbReference>
<name>A0AA90PVN5_9HELI</name>
<dbReference type="CDD" id="cd03109">
    <property type="entry name" value="DTBS"/>
    <property type="match status" value="1"/>
</dbReference>
<dbReference type="GO" id="GO:0009102">
    <property type="term" value="P:biotin biosynthetic process"/>
    <property type="evidence" value="ECO:0007669"/>
    <property type="project" value="UniProtKB-UniRule"/>
</dbReference>
<evidence type="ECO:0000256" key="1">
    <source>
        <dbReference type="ARBA" id="ARBA00022490"/>
    </source>
</evidence>
<organism evidence="11 12">
    <name type="scientific">Helicobacter cappadocius</name>
    <dbReference type="NCBI Taxonomy" id="3063998"/>
    <lineage>
        <taxon>Bacteria</taxon>
        <taxon>Pseudomonadati</taxon>
        <taxon>Campylobacterota</taxon>
        <taxon>Epsilonproteobacteria</taxon>
        <taxon>Campylobacterales</taxon>
        <taxon>Helicobacteraceae</taxon>
        <taxon>Helicobacter</taxon>
    </lineage>
</organism>
<dbReference type="EC" id="6.3.3.3" evidence="9"/>
<reference evidence="11 13" key="1">
    <citation type="submission" date="2023-07" db="EMBL/GenBank/DDBJ databases">
        <title>Unpublished Manusciprt.</title>
        <authorList>
            <person name="Aydin F."/>
            <person name="Tarhane S."/>
            <person name="Saticioglu I.B."/>
            <person name="Karakaya E."/>
            <person name="Abay S."/>
            <person name="Guran O."/>
            <person name="Bozkurt E."/>
            <person name="Uzum N."/>
            <person name="Olgun K."/>
            <person name="Jablonski D."/>
        </authorList>
    </citation>
    <scope>NUCLEOTIDE SEQUENCE</scope>
    <source>
        <strain evidence="13">faydin-H75</strain>
        <strain evidence="11">Faydin-H76</strain>
    </source>
</reference>
<evidence type="ECO:0000256" key="2">
    <source>
        <dbReference type="ARBA" id="ARBA00022598"/>
    </source>
</evidence>